<keyword evidence="6 10" id="KW-1133">Transmembrane helix</keyword>
<organism evidence="12 13">
    <name type="scientific">Dactylosporangium aurantiacum</name>
    <dbReference type="NCBI Taxonomy" id="35754"/>
    <lineage>
        <taxon>Bacteria</taxon>
        <taxon>Bacillati</taxon>
        <taxon>Actinomycetota</taxon>
        <taxon>Actinomycetes</taxon>
        <taxon>Micromonosporales</taxon>
        <taxon>Micromonosporaceae</taxon>
        <taxon>Dactylosporangium</taxon>
    </lineage>
</organism>
<dbReference type="PANTHER" id="PTHR32507">
    <property type="entry name" value="NA(+)/H(+) ANTIPORTER 1"/>
    <property type="match status" value="1"/>
</dbReference>
<evidence type="ECO:0000256" key="6">
    <source>
        <dbReference type="ARBA" id="ARBA00022989"/>
    </source>
</evidence>
<dbReference type="InterPro" id="IPR038770">
    <property type="entry name" value="Na+/solute_symporter_sf"/>
</dbReference>
<dbReference type="GO" id="GO:1902600">
    <property type="term" value="P:proton transmembrane transport"/>
    <property type="evidence" value="ECO:0007669"/>
    <property type="project" value="InterPro"/>
</dbReference>
<feature type="transmembrane region" description="Helical" evidence="10">
    <location>
        <begin position="90"/>
        <end position="111"/>
    </location>
</feature>
<evidence type="ECO:0000256" key="5">
    <source>
        <dbReference type="ARBA" id="ARBA00022692"/>
    </source>
</evidence>
<dbReference type="GO" id="GO:0005886">
    <property type="term" value="C:plasma membrane"/>
    <property type="evidence" value="ECO:0007669"/>
    <property type="project" value="UniProtKB-SubCell"/>
</dbReference>
<dbReference type="EMBL" id="CP073767">
    <property type="protein sequence ID" value="UWZ58860.1"/>
    <property type="molecule type" value="Genomic_DNA"/>
</dbReference>
<dbReference type="AlphaFoldDB" id="A0A9Q9IT09"/>
<feature type="transmembrane region" description="Helical" evidence="10">
    <location>
        <begin position="182"/>
        <end position="201"/>
    </location>
</feature>
<dbReference type="OrthoDB" id="9810759at2"/>
<keyword evidence="7" id="KW-0406">Ion transport</keyword>
<keyword evidence="5 10" id="KW-0812">Transmembrane</keyword>
<comment type="subcellular location">
    <subcellularLocation>
        <location evidence="1">Cell membrane</location>
        <topology evidence="1">Multi-pass membrane protein</topology>
    </subcellularLocation>
</comment>
<dbReference type="KEGG" id="daur:Daura_23420"/>
<evidence type="ECO:0000313" key="12">
    <source>
        <dbReference type="EMBL" id="UWZ58860.1"/>
    </source>
</evidence>
<evidence type="ECO:0000259" key="11">
    <source>
        <dbReference type="Pfam" id="PF00999"/>
    </source>
</evidence>
<feature type="transmembrane region" description="Helical" evidence="10">
    <location>
        <begin position="45"/>
        <end position="69"/>
    </location>
</feature>
<keyword evidence="3" id="KW-0050">Antiport</keyword>
<dbReference type="GO" id="GO:0015297">
    <property type="term" value="F:antiporter activity"/>
    <property type="evidence" value="ECO:0007669"/>
    <property type="project" value="UniProtKB-KW"/>
</dbReference>
<feature type="transmembrane region" description="Helical" evidence="10">
    <location>
        <begin position="356"/>
        <end position="378"/>
    </location>
</feature>
<feature type="transmembrane region" description="Helical" evidence="10">
    <location>
        <begin position="117"/>
        <end position="136"/>
    </location>
</feature>
<feature type="transmembrane region" description="Helical" evidence="10">
    <location>
        <begin position="293"/>
        <end position="315"/>
    </location>
</feature>
<evidence type="ECO:0000256" key="4">
    <source>
        <dbReference type="ARBA" id="ARBA00022475"/>
    </source>
</evidence>
<keyword evidence="2" id="KW-0813">Transport</keyword>
<feature type="transmembrane region" description="Helical" evidence="10">
    <location>
        <begin position="327"/>
        <end position="350"/>
    </location>
</feature>
<feature type="transmembrane region" description="Helical" evidence="10">
    <location>
        <begin position="266"/>
        <end position="287"/>
    </location>
</feature>
<evidence type="ECO:0000256" key="3">
    <source>
        <dbReference type="ARBA" id="ARBA00022449"/>
    </source>
</evidence>
<dbReference type="Gene3D" id="1.20.1530.20">
    <property type="match status" value="1"/>
</dbReference>
<gene>
    <name evidence="12" type="ORF">Daura_23420</name>
</gene>
<keyword evidence="4" id="KW-1003">Cell membrane</keyword>
<evidence type="ECO:0000256" key="8">
    <source>
        <dbReference type="ARBA" id="ARBA00023136"/>
    </source>
</evidence>
<name>A0A9Q9IT09_9ACTN</name>
<sequence>MTLLLVFAAVLLIAVLLSALAHRTVLSTAVVFLGAGFLVGDGVLGLVHVTAQSPVVSSLAELALFAVLFTDGMRVGWTDLRTAWKLPGRALGLGLPLTLLVTAVLAHYVAGLGWVESLLIGAILAPTDPVFAAALVGNDKVPGRLRHLLNVESGVNDGLALPFVVVLLAVVAHEDDLHLVSIGWELLLGIAIGVAVPWIAIRLERTRWFAVSEQYAPLNAVAIGLLVLALGKATHANLFLAAFAAGITVASIGHKERAAFEHFGELIAEIFKLAALLVFGALLAPAFFGDIGWTGWVFAILALVVARPLALWLSFLGSRLGTREQLAAMWFGPKGFASVVYGLLVLASGVAAAQEIFTLVALTIVLSIVLHSSTDIIVARGFDPHLMPAWQQRLETRGRRILRRPDGRRTAADRAGYDPTGTERG</sequence>
<evidence type="ECO:0000256" key="7">
    <source>
        <dbReference type="ARBA" id="ARBA00023065"/>
    </source>
</evidence>
<feature type="region of interest" description="Disordered" evidence="9">
    <location>
        <begin position="405"/>
        <end position="425"/>
    </location>
</feature>
<keyword evidence="13" id="KW-1185">Reference proteome</keyword>
<evidence type="ECO:0000256" key="2">
    <source>
        <dbReference type="ARBA" id="ARBA00022448"/>
    </source>
</evidence>
<evidence type="ECO:0000256" key="9">
    <source>
        <dbReference type="SAM" id="MobiDB-lite"/>
    </source>
</evidence>
<dbReference type="InterPro" id="IPR006153">
    <property type="entry name" value="Cation/H_exchanger_TM"/>
</dbReference>
<reference evidence="12" key="1">
    <citation type="submission" date="2021-04" db="EMBL/GenBank/DDBJ databases">
        <title>Dactylosporangium aurantiacum NRRL B-8018 full assembly.</title>
        <authorList>
            <person name="Hartkoorn R.C."/>
            <person name="Beaudoing E."/>
            <person name="Hot D."/>
        </authorList>
    </citation>
    <scope>NUCLEOTIDE SEQUENCE</scope>
    <source>
        <strain evidence="12">NRRL B-8018</strain>
    </source>
</reference>
<evidence type="ECO:0000256" key="10">
    <source>
        <dbReference type="SAM" id="Phobius"/>
    </source>
</evidence>
<dbReference type="Pfam" id="PF00999">
    <property type="entry name" value="Na_H_Exchanger"/>
    <property type="match status" value="1"/>
</dbReference>
<feature type="transmembrane region" description="Helical" evidence="10">
    <location>
        <begin position="148"/>
        <end position="170"/>
    </location>
</feature>
<dbReference type="Proteomes" id="UP001058003">
    <property type="component" value="Chromosome"/>
</dbReference>
<accession>A0A9Q9IT09</accession>
<evidence type="ECO:0000256" key="1">
    <source>
        <dbReference type="ARBA" id="ARBA00004651"/>
    </source>
</evidence>
<protein>
    <submittedName>
        <fullName evidence="12">Cation:proton antiporter</fullName>
    </submittedName>
</protein>
<proteinExistence type="predicted"/>
<feature type="domain" description="Cation/H+ exchanger transmembrane" evidence="11">
    <location>
        <begin position="12"/>
        <end position="374"/>
    </location>
</feature>
<evidence type="ECO:0000313" key="13">
    <source>
        <dbReference type="Proteomes" id="UP001058003"/>
    </source>
</evidence>
<keyword evidence="8 10" id="KW-0472">Membrane</keyword>
<dbReference type="PANTHER" id="PTHR32507:SF8">
    <property type="entry name" value="CNH1P"/>
    <property type="match status" value="1"/>
</dbReference>
<dbReference type="RefSeq" id="WP_033361578.1">
    <property type="nucleotide sequence ID" value="NZ_CP073767.1"/>
</dbReference>